<evidence type="ECO:0000256" key="1">
    <source>
        <dbReference type="SAM" id="SignalP"/>
    </source>
</evidence>
<organism evidence="2 3">
    <name type="scientific">Gemmata algarum</name>
    <dbReference type="NCBI Taxonomy" id="2975278"/>
    <lineage>
        <taxon>Bacteria</taxon>
        <taxon>Pseudomonadati</taxon>
        <taxon>Planctomycetota</taxon>
        <taxon>Planctomycetia</taxon>
        <taxon>Gemmatales</taxon>
        <taxon>Gemmataceae</taxon>
        <taxon>Gemmata</taxon>
    </lineage>
</organism>
<dbReference type="EMBL" id="JAXBLV010000133">
    <property type="protein sequence ID" value="MDY3559749.1"/>
    <property type="molecule type" value="Genomic_DNA"/>
</dbReference>
<evidence type="ECO:0000313" key="2">
    <source>
        <dbReference type="EMBL" id="MDY3559749.1"/>
    </source>
</evidence>
<name>A0ABU5EWX1_9BACT</name>
<gene>
    <name evidence="2" type="ORF">R5W23_000907</name>
</gene>
<comment type="caution">
    <text evidence="2">The sequence shown here is derived from an EMBL/GenBank/DDBJ whole genome shotgun (WGS) entry which is preliminary data.</text>
</comment>
<sequence>MKTFALVAGLVACSALIARAADEKLDLAGTYTLVAGKKNGADVDATAKKAQYIVTADKFTIKGGEITFVMGYKLDAKATPAQVDMEILEGPEGTKGTKAIGILELKGDTLKIAYSLDKEKRPKEFDGKTGYYFELKKEKAK</sequence>
<reference evidence="3" key="1">
    <citation type="journal article" date="2023" name="Mar. Drugs">
        <title>Gemmata algarum, a Novel Planctomycete Isolated from an Algal Mat, Displays Antimicrobial Activity.</title>
        <authorList>
            <person name="Kumar G."/>
            <person name="Kallscheuer N."/>
            <person name="Kashif M."/>
            <person name="Ahamad S."/>
            <person name="Jagadeeshwari U."/>
            <person name="Pannikurungottu S."/>
            <person name="Haufschild T."/>
            <person name="Kabuu M."/>
            <person name="Sasikala C."/>
            <person name="Jogler C."/>
            <person name="Ramana C."/>
        </authorList>
    </citation>
    <scope>NUCLEOTIDE SEQUENCE [LARGE SCALE GENOMIC DNA]</scope>
    <source>
        <strain evidence="3">JC673</strain>
    </source>
</reference>
<dbReference type="NCBIfam" id="TIGR03067">
    <property type="entry name" value="Planc_TIGR03067"/>
    <property type="match status" value="1"/>
</dbReference>
<proteinExistence type="predicted"/>
<dbReference type="Proteomes" id="UP001272242">
    <property type="component" value="Unassembled WGS sequence"/>
</dbReference>
<protein>
    <submittedName>
        <fullName evidence="2">TIGR03067 domain-containing protein</fullName>
    </submittedName>
</protein>
<evidence type="ECO:0000313" key="3">
    <source>
        <dbReference type="Proteomes" id="UP001272242"/>
    </source>
</evidence>
<keyword evidence="1" id="KW-0732">Signal</keyword>
<feature type="signal peptide" evidence="1">
    <location>
        <begin position="1"/>
        <end position="20"/>
    </location>
</feature>
<accession>A0ABU5EWX1</accession>
<dbReference type="RefSeq" id="WP_320686455.1">
    <property type="nucleotide sequence ID" value="NZ_JAXBLV010000133.1"/>
</dbReference>
<dbReference type="InterPro" id="IPR017504">
    <property type="entry name" value="CHP03067_Planctomycetes"/>
</dbReference>
<keyword evidence="3" id="KW-1185">Reference proteome</keyword>
<feature type="chain" id="PRO_5045883331" evidence="1">
    <location>
        <begin position="21"/>
        <end position="141"/>
    </location>
</feature>